<proteinExistence type="predicted"/>
<accession>A0ABV9YW63</accession>
<dbReference type="EMBL" id="JBHSJF010000002">
    <property type="protein sequence ID" value="MFC5066871.1"/>
    <property type="molecule type" value="Genomic_DNA"/>
</dbReference>
<dbReference type="RefSeq" id="WP_114957295.1">
    <property type="nucleotide sequence ID" value="NZ_JBHSJF010000002.1"/>
</dbReference>
<dbReference type="Pfam" id="PF00400">
    <property type="entry name" value="WD40"/>
    <property type="match status" value="1"/>
</dbReference>
<reference evidence="2" key="1">
    <citation type="journal article" date="2019" name="Int. J. Syst. Evol. Microbiol.">
        <title>The Global Catalogue of Microorganisms (GCM) 10K type strain sequencing project: providing services to taxonomists for standard genome sequencing and annotation.</title>
        <authorList>
            <consortium name="The Broad Institute Genomics Platform"/>
            <consortium name="The Broad Institute Genome Sequencing Center for Infectious Disease"/>
            <person name="Wu L."/>
            <person name="Ma J."/>
        </authorList>
    </citation>
    <scope>NUCLEOTIDE SEQUENCE [LARGE SCALE GENOMIC DNA]</scope>
    <source>
        <strain evidence="2">CGMCC 1.16444</strain>
    </source>
</reference>
<sequence length="336" mass="35314">MTSTDTSLADYIRPILAESHVTATAFIEKTAAFALGDGSVMLASADNVSRVNVHPNGSILVAASDGKHLVTGGDDGRVVRLSAAGRTEEIATTEGHAWIDAVATGPDGAVAWAAGRKAFVRDGKGAVYSIDVGSSGRGLAFAPKGFQLYISRYNGVSQWFPRSTAPAKELPWKGSHLDVTASADGRFVVSTMQENSLHGWRVADGAHMRMTGYPGKTRSISWSPDGRWLATSGADAAIVWPFVTKDGPMGKPPLELGIRPSRVERVAFHPKAPVLAIGYRDGFILLVKMDDEGGGLQVRPVSEGGPVSALSWDANGMMLAFGTEEGAAGVLSLPKI</sequence>
<keyword evidence="2" id="KW-1185">Reference proteome</keyword>
<dbReference type="InterPro" id="IPR001680">
    <property type="entry name" value="WD40_rpt"/>
</dbReference>
<dbReference type="PANTHER" id="PTHR19879">
    <property type="entry name" value="TRANSCRIPTION INITIATION FACTOR TFIID"/>
    <property type="match status" value="1"/>
</dbReference>
<comment type="caution">
    <text evidence="1">The sequence shown here is derived from an EMBL/GenBank/DDBJ whole genome shotgun (WGS) entry which is preliminary data.</text>
</comment>
<dbReference type="InterPro" id="IPR015943">
    <property type="entry name" value="WD40/YVTN_repeat-like_dom_sf"/>
</dbReference>
<evidence type="ECO:0000313" key="1">
    <source>
        <dbReference type="EMBL" id="MFC5066871.1"/>
    </source>
</evidence>
<dbReference type="SUPFAM" id="SSF101908">
    <property type="entry name" value="Putative isomerase YbhE"/>
    <property type="match status" value="1"/>
</dbReference>
<organism evidence="1 2">
    <name type="scientific">Flaviflagellibacter deserti</name>
    <dbReference type="NCBI Taxonomy" id="2267266"/>
    <lineage>
        <taxon>Bacteria</taxon>
        <taxon>Pseudomonadati</taxon>
        <taxon>Pseudomonadota</taxon>
        <taxon>Alphaproteobacteria</taxon>
        <taxon>Hyphomicrobiales</taxon>
        <taxon>Flaviflagellibacter</taxon>
    </lineage>
</organism>
<protein>
    <submittedName>
        <fullName evidence="1">WD40 repeat domain-containing protein</fullName>
    </submittedName>
</protein>
<dbReference type="Proteomes" id="UP001595796">
    <property type="component" value="Unassembled WGS sequence"/>
</dbReference>
<name>A0ABV9YW63_9HYPH</name>
<dbReference type="Gene3D" id="2.130.10.10">
    <property type="entry name" value="YVTN repeat-like/Quinoprotein amine dehydrogenase"/>
    <property type="match status" value="2"/>
</dbReference>
<dbReference type="PANTHER" id="PTHR19879:SF9">
    <property type="entry name" value="TRANSCRIPTION INITIATION FACTOR TFIID SUBUNIT 5"/>
    <property type="match status" value="1"/>
</dbReference>
<evidence type="ECO:0000313" key="2">
    <source>
        <dbReference type="Proteomes" id="UP001595796"/>
    </source>
</evidence>
<gene>
    <name evidence="1" type="ORF">ACFPFW_02455</name>
</gene>
<dbReference type="SMART" id="SM00320">
    <property type="entry name" value="WD40"/>
    <property type="match status" value="4"/>
</dbReference>